<feature type="domain" description="UBP-type" evidence="12">
    <location>
        <begin position="27"/>
        <end position="79"/>
    </location>
</feature>
<dbReference type="EC" id="3.4.19.12" evidence="9"/>
<dbReference type="Pfam" id="PF17807">
    <property type="entry name" value="zf-UBP_var"/>
    <property type="match status" value="1"/>
</dbReference>
<dbReference type="CDD" id="cd14297">
    <property type="entry name" value="UBA2_spUBP14_like"/>
    <property type="match status" value="1"/>
</dbReference>
<evidence type="ECO:0000313" key="13">
    <source>
        <dbReference type="EMBL" id="WFD00984.1"/>
    </source>
</evidence>
<protein>
    <recommendedName>
        <fullName evidence="9">Ubiquitin carboxyl-terminal hydrolase</fullName>
        <ecNumber evidence="9">3.4.19.12</ecNumber>
    </recommendedName>
</protein>
<dbReference type="GO" id="GO:0004843">
    <property type="term" value="F:cysteine-type deubiquitinase activity"/>
    <property type="evidence" value="ECO:0007669"/>
    <property type="project" value="UniProtKB-UniRule"/>
</dbReference>
<keyword evidence="5 9" id="KW-0378">Hydrolase</keyword>
<dbReference type="InterPro" id="IPR001394">
    <property type="entry name" value="Peptidase_C19_UCH"/>
</dbReference>
<feature type="active site" description="Nucleophile" evidence="7">
    <location>
        <position position="309"/>
    </location>
</feature>
<dbReference type="Pfam" id="PF02148">
    <property type="entry name" value="zf-UBP"/>
    <property type="match status" value="1"/>
</dbReference>
<proteinExistence type="inferred from homology"/>
<feature type="binding site" evidence="8">
    <location>
        <position position="193"/>
    </location>
    <ligand>
        <name>Zn(2+)</name>
        <dbReference type="ChEBI" id="CHEBI:29105"/>
    </ligand>
</feature>
<dbReference type="GO" id="GO:0005829">
    <property type="term" value="C:cytosol"/>
    <property type="evidence" value="ECO:0007669"/>
    <property type="project" value="TreeGrafter"/>
</dbReference>
<gene>
    <name evidence="13" type="primary">ubp14</name>
    <name evidence="13" type="ORF">MYAM1_003744</name>
</gene>
<keyword evidence="14" id="KW-1185">Reference proteome</keyword>
<dbReference type="InterPro" id="IPR013083">
    <property type="entry name" value="Znf_RING/FYVE/PHD"/>
</dbReference>
<feature type="active site" description="Proton acceptor" evidence="7">
    <location>
        <position position="718"/>
    </location>
</feature>
<dbReference type="InterPro" id="IPR001607">
    <property type="entry name" value="Znf_UBP"/>
</dbReference>
<evidence type="ECO:0000256" key="5">
    <source>
        <dbReference type="ARBA" id="ARBA00022801"/>
    </source>
</evidence>
<dbReference type="InterPro" id="IPR018200">
    <property type="entry name" value="USP_CS"/>
</dbReference>
<reference evidence="13 14" key="1">
    <citation type="submission" date="2023-03" db="EMBL/GenBank/DDBJ databases">
        <title>Mating type loci evolution in Malassezia.</title>
        <authorList>
            <person name="Coelho M.A."/>
        </authorList>
    </citation>
    <scope>NUCLEOTIDE SEQUENCE [LARGE SCALE GENOMIC DNA]</scope>
    <source>
        <strain evidence="13 14">CBS 9725</strain>
    </source>
</reference>
<dbReference type="PROSITE" id="PS00972">
    <property type="entry name" value="USP_1"/>
    <property type="match status" value="1"/>
</dbReference>
<feature type="binding site" evidence="8">
    <location>
        <position position="176"/>
    </location>
    <ligand>
        <name>Zn(2+)</name>
        <dbReference type="ChEBI" id="CHEBI:29105"/>
    </ligand>
</feature>
<organism evidence="13 14">
    <name type="scientific">Malassezia yamatoensis</name>
    <dbReference type="NCBI Taxonomy" id="253288"/>
    <lineage>
        <taxon>Eukaryota</taxon>
        <taxon>Fungi</taxon>
        <taxon>Dikarya</taxon>
        <taxon>Basidiomycota</taxon>
        <taxon>Ustilaginomycotina</taxon>
        <taxon>Malasseziomycetes</taxon>
        <taxon>Malasseziales</taxon>
        <taxon>Malasseziaceae</taxon>
        <taxon>Malassezia</taxon>
    </lineage>
</organism>
<dbReference type="AlphaFoldDB" id="A0AAJ5YUV1"/>
<keyword evidence="6 9" id="KW-0788">Thiol protease</keyword>
<keyword evidence="4 9" id="KW-0833">Ubl conjugation pathway</keyword>
<dbReference type="EMBL" id="CP119949">
    <property type="protein sequence ID" value="WFD00984.1"/>
    <property type="molecule type" value="Genomic_DNA"/>
</dbReference>
<feature type="domain" description="UBA" evidence="11">
    <location>
        <begin position="583"/>
        <end position="620"/>
    </location>
</feature>
<evidence type="ECO:0000256" key="1">
    <source>
        <dbReference type="ARBA" id="ARBA00000707"/>
    </source>
</evidence>
<keyword evidence="3 9" id="KW-0645">Protease</keyword>
<evidence type="ECO:0000256" key="4">
    <source>
        <dbReference type="ARBA" id="ARBA00022786"/>
    </source>
</evidence>
<dbReference type="SMART" id="SM00290">
    <property type="entry name" value="ZnF_UBP"/>
    <property type="match status" value="2"/>
</dbReference>
<dbReference type="Gene3D" id="3.90.70.10">
    <property type="entry name" value="Cysteine proteinases"/>
    <property type="match status" value="1"/>
</dbReference>
<dbReference type="GO" id="GO:0016579">
    <property type="term" value="P:protein deubiquitination"/>
    <property type="evidence" value="ECO:0007669"/>
    <property type="project" value="InterPro"/>
</dbReference>
<evidence type="ECO:0000256" key="2">
    <source>
        <dbReference type="ARBA" id="ARBA00009085"/>
    </source>
</evidence>
<dbReference type="Gene3D" id="3.30.40.10">
    <property type="entry name" value="Zinc/RING finger domain, C3HC4 (zinc finger)"/>
    <property type="match status" value="2"/>
</dbReference>
<evidence type="ECO:0000256" key="3">
    <source>
        <dbReference type="ARBA" id="ARBA00022670"/>
    </source>
</evidence>
<evidence type="ECO:0000256" key="7">
    <source>
        <dbReference type="PIRSR" id="PIRSR016308-1"/>
    </source>
</evidence>
<dbReference type="CDD" id="cd02658">
    <property type="entry name" value="Peptidase_C19B"/>
    <property type="match status" value="1"/>
</dbReference>
<feature type="binding site" evidence="8">
    <location>
        <position position="173"/>
    </location>
    <ligand>
        <name>Zn(2+)</name>
        <dbReference type="ChEBI" id="CHEBI:29105"/>
    </ligand>
</feature>
<dbReference type="SMART" id="SM00165">
    <property type="entry name" value="UBA"/>
    <property type="match status" value="2"/>
</dbReference>
<dbReference type="PIRSF" id="PIRSF016308">
    <property type="entry name" value="UBP"/>
    <property type="match status" value="1"/>
</dbReference>
<dbReference type="SUPFAM" id="SSF57850">
    <property type="entry name" value="RING/U-box"/>
    <property type="match status" value="2"/>
</dbReference>
<feature type="domain" description="UBP-type" evidence="12">
    <location>
        <begin position="172"/>
        <end position="227"/>
    </location>
</feature>
<evidence type="ECO:0000256" key="6">
    <source>
        <dbReference type="ARBA" id="ARBA00022807"/>
    </source>
</evidence>
<feature type="compositionally biased region" description="Basic and acidic residues" evidence="10">
    <location>
        <begin position="674"/>
        <end position="683"/>
    </location>
</feature>
<evidence type="ECO:0000259" key="12">
    <source>
        <dbReference type="SMART" id="SM00290"/>
    </source>
</evidence>
<comment type="similarity">
    <text evidence="2 9">Belongs to the peptidase C19 family.</text>
</comment>
<feature type="binding site" evidence="8">
    <location>
        <position position="206"/>
    </location>
    <ligand>
        <name>Zn(2+)</name>
        <dbReference type="ChEBI" id="CHEBI:29105"/>
    </ligand>
</feature>
<dbReference type="GO" id="GO:0008270">
    <property type="term" value="F:zinc ion binding"/>
    <property type="evidence" value="ECO:0007669"/>
    <property type="project" value="InterPro"/>
</dbReference>
<dbReference type="InterPro" id="IPR038765">
    <property type="entry name" value="Papain-like_cys_pep_sf"/>
</dbReference>
<evidence type="ECO:0000313" key="14">
    <source>
        <dbReference type="Proteomes" id="UP001219567"/>
    </source>
</evidence>
<dbReference type="InterPro" id="IPR041432">
    <property type="entry name" value="UBP13_Znf-UBP_var"/>
</dbReference>
<sequence>MSVCAHYLALESQLAPPTDSQDVYKEECMLCFDSADVSTGVSVCLECFQSGCLGELGHAALHHQRTGHSLFVTLNRTPKEREPISKLQVVEVPEEEEFTYKVTPRCMSCDDHTTGRVLPLTPQLDKLSQAILSSRSSAQKAEVQAWEEEVTSCKHTEALHSENRALDLSKAQCGECDLTTNLWMCLTCGYLGCGRAQFGGVAGNSHGLAHFEASGHPCSVKQGTITAEGTGDVYCYACNEARTDPNLAQHLAQFGMNVAHLNKTEKSMTELQLEQNARFDFTMTLDDGRPLEPLYGPGHTGLRNLGNSCYMASVLQSLFALSEFQQRFNTTTHRNHVAHCAQNPAKCLECQLGKLGDGLLSGRYAVPRPHTEPPAFQLGIKPLMLKSLLGSGHPEFSTMRQQDADEFLQYFVEQVHTISHAPSEDPTSWMAFALEHRLQCTRCNRVRYTTEVRDAGIALPVPVQERPSEDRHADAASGKLYEPVNLEASLDLFTAPESLSYHCPECKEDVMAKTQTRFKTFPKTLIIQAQRFQLENWVPQKVNVPFQVPLTANLNLQAYQGQGMQPGEESLPDDQQPAKQEVDQEALSMLTAMGFSENRAKRALSATTGDTEAAANWLFERMDDASLDMPLDDHNPDTSMLEEMGFTSAQASKALRLTGNCEAAVAWLFEHPDDRSDVNESKESVSSSGTSVPGLETAPEYRLASFVTHRGPSVHSGHYVAHVRQGEDQWAFFNDEKVAKAPLESEAEKGANDASVTHLSELYVCNSY</sequence>
<feature type="domain" description="UBA" evidence="11">
    <location>
        <begin position="634"/>
        <end position="670"/>
    </location>
</feature>
<evidence type="ECO:0000256" key="10">
    <source>
        <dbReference type="SAM" id="MobiDB-lite"/>
    </source>
</evidence>
<dbReference type="GO" id="GO:0006508">
    <property type="term" value="P:proteolysis"/>
    <property type="evidence" value="ECO:0007669"/>
    <property type="project" value="UniProtKB-KW"/>
</dbReference>
<keyword evidence="8" id="KW-0479">Metal-binding</keyword>
<dbReference type="Pfam" id="PF00443">
    <property type="entry name" value="UCH"/>
    <property type="match status" value="1"/>
</dbReference>
<dbReference type="SUPFAM" id="SSF54001">
    <property type="entry name" value="Cysteine proteinases"/>
    <property type="match status" value="1"/>
</dbReference>
<dbReference type="PANTHER" id="PTHR24006:SF664">
    <property type="entry name" value="UBIQUITIN CARBOXYL-TERMINAL HYDROLASE"/>
    <property type="match status" value="1"/>
</dbReference>
<dbReference type="Proteomes" id="UP001219567">
    <property type="component" value="Chromosome 7"/>
</dbReference>
<dbReference type="InterPro" id="IPR050164">
    <property type="entry name" value="Peptidase_C19"/>
</dbReference>
<accession>A0AAJ5YUV1</accession>
<dbReference type="PANTHER" id="PTHR24006">
    <property type="entry name" value="UBIQUITIN CARBOXYL-TERMINAL HYDROLASE"/>
    <property type="match status" value="1"/>
</dbReference>
<dbReference type="GO" id="GO:0005634">
    <property type="term" value="C:nucleus"/>
    <property type="evidence" value="ECO:0007669"/>
    <property type="project" value="TreeGrafter"/>
</dbReference>
<dbReference type="Pfam" id="PF00627">
    <property type="entry name" value="UBA"/>
    <property type="match status" value="1"/>
</dbReference>
<dbReference type="InterPro" id="IPR015940">
    <property type="entry name" value="UBA"/>
</dbReference>
<evidence type="ECO:0000256" key="9">
    <source>
        <dbReference type="RuleBase" id="RU366025"/>
    </source>
</evidence>
<dbReference type="FunFam" id="3.30.40.10:FF:000396">
    <property type="entry name" value="Ubiquitin carboxyl-terminal hydrolase"/>
    <property type="match status" value="1"/>
</dbReference>
<name>A0AAJ5YUV1_9BASI</name>
<keyword evidence="8" id="KW-0862">Zinc</keyword>
<evidence type="ECO:0000259" key="11">
    <source>
        <dbReference type="SMART" id="SM00165"/>
    </source>
</evidence>
<dbReference type="Gene3D" id="1.10.8.10">
    <property type="entry name" value="DNA helicase RuvA subunit, C-terminal domain"/>
    <property type="match status" value="2"/>
</dbReference>
<dbReference type="InterPro" id="IPR016652">
    <property type="entry name" value="Ubiquitinyl_hydrolase"/>
</dbReference>
<evidence type="ECO:0000256" key="8">
    <source>
        <dbReference type="PIRSR" id="PIRSR016308-3"/>
    </source>
</evidence>
<comment type="catalytic activity">
    <reaction evidence="1 9">
        <text>Thiol-dependent hydrolysis of ester, thioester, amide, peptide and isopeptide bonds formed by the C-terminal Gly of ubiquitin (a 76-residue protein attached to proteins as an intracellular targeting signal).</text>
        <dbReference type="EC" id="3.4.19.12"/>
    </reaction>
</comment>
<dbReference type="PROSITE" id="PS00973">
    <property type="entry name" value="USP_2"/>
    <property type="match status" value="1"/>
</dbReference>
<feature type="region of interest" description="Disordered" evidence="10">
    <location>
        <begin position="674"/>
        <end position="694"/>
    </location>
</feature>